<dbReference type="PaxDb" id="1435377-SUSAZ_03350"/>
<dbReference type="AlphaFoldDB" id="A0A0U3GTT0"/>
<dbReference type="Pfam" id="PF12846">
    <property type="entry name" value="AAA_10"/>
    <property type="match status" value="1"/>
</dbReference>
<dbReference type="RefSeq" id="WP_011277626.1">
    <property type="nucleotide sequence ID" value="NZ_BHWZ01000001.1"/>
</dbReference>
<evidence type="ECO:0000259" key="2">
    <source>
        <dbReference type="SMART" id="SM00382"/>
    </source>
</evidence>
<dbReference type="PANTHER" id="PTHR30121">
    <property type="entry name" value="UNCHARACTERIZED PROTEIN YJGR-RELATED"/>
    <property type="match status" value="1"/>
</dbReference>
<dbReference type="InterPro" id="IPR051162">
    <property type="entry name" value="T4SS_component"/>
</dbReference>
<evidence type="ECO:0000256" key="1">
    <source>
        <dbReference type="SAM" id="Phobius"/>
    </source>
</evidence>
<proteinExistence type="predicted"/>
<dbReference type="EMBL" id="CP013694">
    <property type="protein sequence ID" value="ALU28961.1"/>
    <property type="molecule type" value="Genomic_DNA"/>
</dbReference>
<dbReference type="SMR" id="A0A0U3GTT0"/>
<keyword evidence="1" id="KW-1133">Transmembrane helix</keyword>
<dbReference type="GeneID" id="14551266"/>
<accession>A0A0U3GTT0</accession>
<keyword evidence="1" id="KW-0812">Transmembrane</keyword>
<keyword evidence="1" id="KW-0472">Membrane</keyword>
<organism evidence="4 5">
    <name type="scientific">Sulfolobus acidocaldarius</name>
    <dbReference type="NCBI Taxonomy" id="2285"/>
    <lineage>
        <taxon>Archaea</taxon>
        <taxon>Thermoproteota</taxon>
        <taxon>Thermoprotei</taxon>
        <taxon>Sulfolobales</taxon>
        <taxon>Sulfolobaceae</taxon>
        <taxon>Sulfolobus</taxon>
    </lineage>
</organism>
<dbReference type="Gene3D" id="3.40.50.300">
    <property type="entry name" value="P-loop containing nucleotide triphosphate hydrolases"/>
    <property type="match status" value="2"/>
</dbReference>
<feature type="domain" description="AAA+ ATPase" evidence="2">
    <location>
        <begin position="278"/>
        <end position="535"/>
    </location>
</feature>
<dbReference type="InterPro" id="IPR027417">
    <property type="entry name" value="P-loop_NTPase"/>
</dbReference>
<dbReference type="InterPro" id="IPR003593">
    <property type="entry name" value="AAA+_ATPase"/>
</dbReference>
<dbReference type="OMA" id="DEAWRIS"/>
<feature type="transmembrane region" description="Helical" evidence="1">
    <location>
        <begin position="6"/>
        <end position="35"/>
    </location>
</feature>
<dbReference type="SUPFAM" id="SSF52540">
    <property type="entry name" value="P-loop containing nucleoside triphosphate hydrolases"/>
    <property type="match status" value="1"/>
</dbReference>
<reference evidence="5 6" key="1">
    <citation type="submission" date="2015-12" db="EMBL/GenBank/DDBJ databases">
        <title>A stable core within a dynamic pangenome in Sulfolobus acidocaldarius.</title>
        <authorList>
            <person name="Anderson R."/>
            <person name="Kouris A."/>
            <person name="Seward C."/>
            <person name="Campbell K."/>
            <person name="Whitaker R."/>
        </authorList>
    </citation>
    <scope>NUCLEOTIDE SEQUENCE [LARGE SCALE GENOMIC DNA]</scope>
    <source>
        <strain evidence="3 6">GG12-C01-09</strain>
        <strain evidence="4 5">NG05B_CO5_07</strain>
    </source>
</reference>
<name>A0A0U3GTT0_9CREN</name>
<dbReference type="NCBIfam" id="NF041017">
    <property type="entry name" value="DNA_import_CedB"/>
    <property type="match status" value="1"/>
</dbReference>
<gene>
    <name evidence="3" type="ORF">ATY89_02670</name>
    <name evidence="4" type="ORF">ATZ20_05695</name>
</gene>
<evidence type="ECO:0000313" key="3">
    <source>
        <dbReference type="EMBL" id="ALU28961.1"/>
    </source>
</evidence>
<dbReference type="SMART" id="SM00382">
    <property type="entry name" value="AAA"/>
    <property type="match status" value="1"/>
</dbReference>
<dbReference type="InterPro" id="IPR053657">
    <property type="entry name" value="Ced-DNA_import"/>
</dbReference>
<dbReference type="STRING" id="1435377.SUSAZ_03350"/>
<dbReference type="Proteomes" id="UP000065473">
    <property type="component" value="Chromosome"/>
</dbReference>
<evidence type="ECO:0000313" key="5">
    <source>
        <dbReference type="Proteomes" id="UP000060043"/>
    </source>
</evidence>
<sequence>MNKAFIVVAVVLLILGIISFNLVFIILAIISLFFVDPQIMRKFYKFFLKSNISKIFVKNYKTNHSIVIEDGYLKIEDNVKAFLIVDDIPFDYRDLSDESLRVKISSFHKVLDIAGQIDIVFRKSSIDKNKFLSDLFQKAQNIRVIIDADPSNERAKNELMMIQHMIKKISEGEMPFKYLIFFIINSDSKEKALATADVVKKGLESIGVKSRLAYKHEIEDLLNDKLSLKKIVFPSQIPFLSVFSLQKQPDYEIITDGIYLGQEINDRRAVFWNVNRVINPHALIIGPTGSGKTEFLLSLGVKTNILYGIPIVFFDVKKDISLRLKKYGYKYKYINPLLNSINLLKFSNVNKDIYLIQLENIIRNSFKLDRFVSALLYRILLESISDNYYEVSWDYIIDKIEKYDINEDVKAYLLRIVSAIKSLDAGVEDIDLISAISEGINVVDLSSIKSEELRRLVMYGIIIKFINKYNIADDRLKLVLVIDEAWTLLRSEDRDYQIVADLIKRGRGFGIGIFMATQNFDDLGELSDIFLENIGLLGFMNNGDKKFWNEVMRFADLNIEETLRSLIFLGKGEMLIRFINDPRPIMIKTDVLVRNSF</sequence>
<evidence type="ECO:0000313" key="6">
    <source>
        <dbReference type="Proteomes" id="UP000065473"/>
    </source>
</evidence>
<protein>
    <recommendedName>
        <fullName evidence="2">AAA+ ATPase domain-containing protein</fullName>
    </recommendedName>
</protein>
<dbReference type="OrthoDB" id="10575at2157"/>
<dbReference type="EMBL" id="CP013695">
    <property type="protein sequence ID" value="ALU31688.1"/>
    <property type="molecule type" value="Genomic_DNA"/>
</dbReference>
<evidence type="ECO:0000313" key="4">
    <source>
        <dbReference type="EMBL" id="ALU31688.1"/>
    </source>
</evidence>
<dbReference type="PANTHER" id="PTHR30121:SF6">
    <property type="entry name" value="SLR6007 PROTEIN"/>
    <property type="match status" value="1"/>
</dbReference>
<dbReference type="Proteomes" id="UP000060043">
    <property type="component" value="Chromosome"/>
</dbReference>